<dbReference type="SUPFAM" id="SSF48452">
    <property type="entry name" value="TPR-like"/>
    <property type="match status" value="1"/>
</dbReference>
<evidence type="ECO:0000256" key="3">
    <source>
        <dbReference type="SAM" id="MobiDB-lite"/>
    </source>
</evidence>
<dbReference type="OrthoDB" id="9768142at2"/>
<dbReference type="GO" id="GO:0070206">
    <property type="term" value="P:protein trimerization"/>
    <property type="evidence" value="ECO:0007669"/>
    <property type="project" value="InterPro"/>
</dbReference>
<dbReference type="NCBIfam" id="TIGR02795">
    <property type="entry name" value="tol_pal_ybgF"/>
    <property type="match status" value="1"/>
</dbReference>
<feature type="repeat" description="TPR" evidence="2">
    <location>
        <begin position="191"/>
        <end position="224"/>
    </location>
</feature>
<keyword evidence="1 5" id="KW-0132">Cell division</keyword>
<evidence type="ECO:0000259" key="4">
    <source>
        <dbReference type="Pfam" id="PF16331"/>
    </source>
</evidence>
<protein>
    <recommendedName>
        <fullName evidence="1">Cell division coordinator CpoB</fullName>
    </recommendedName>
</protein>
<gene>
    <name evidence="1" type="primary">cpoB</name>
    <name evidence="5" type="ORF">CVE23_06940</name>
</gene>
<dbReference type="Gene3D" id="1.20.5.110">
    <property type="match status" value="1"/>
</dbReference>
<dbReference type="InterPro" id="IPR011990">
    <property type="entry name" value="TPR-like_helical_dom_sf"/>
</dbReference>
<name>A0A2K8QJT2_9GAMM</name>
<dbReference type="AlphaFoldDB" id="A0A2K8QJT2"/>
<dbReference type="EMBL" id="CP025003">
    <property type="protein sequence ID" value="ATZ93741.1"/>
    <property type="molecule type" value="Genomic_DNA"/>
</dbReference>
<organism evidence="5 6">
    <name type="scientific">Dickeya fangzhongdai</name>
    <dbReference type="NCBI Taxonomy" id="1778540"/>
    <lineage>
        <taxon>Bacteria</taxon>
        <taxon>Pseudomonadati</taxon>
        <taxon>Pseudomonadota</taxon>
        <taxon>Gammaproteobacteria</taxon>
        <taxon>Enterobacterales</taxon>
        <taxon>Pectobacteriaceae</taxon>
        <taxon>Dickeya</taxon>
    </lineage>
</organism>
<dbReference type="Pfam" id="PF13174">
    <property type="entry name" value="TPR_6"/>
    <property type="match status" value="1"/>
</dbReference>
<sequence precursor="true">MSSNFRHHVLSLSLLVGVAAPWAATAQAPISNVGSGSVEDRVTQLERISNAHSQLLTQLQQQLADTQRDIDGLRGQIQENQYQLNQVVERQKQIYQQIDSLGSQSGGQSSSAASSAAGAGNAAASAPAATSNTGAANSPSADSAAAPAMTGDANTDYNTAASLVLEKKQYDQAIVAFQNFVKKYPDSTYQPNANYWLGQLFYNKGKKDDAAYYFANVVKSYPKSPKASEAMFKVGVIMQEKGQTDKAKAVYQQVVKNYPNTDGAKQAQKRLADL</sequence>
<dbReference type="InterPro" id="IPR014162">
    <property type="entry name" value="CpoB_C"/>
</dbReference>
<dbReference type="GO" id="GO:0043093">
    <property type="term" value="P:FtsZ-dependent cytokinesis"/>
    <property type="evidence" value="ECO:0007669"/>
    <property type="project" value="UniProtKB-UniRule"/>
</dbReference>
<dbReference type="NCBIfam" id="NF008068">
    <property type="entry name" value="PRK10803.1"/>
    <property type="match status" value="1"/>
</dbReference>
<dbReference type="RefSeq" id="WP_038918327.1">
    <property type="nucleotide sequence ID" value="NZ_BMJF01000010.1"/>
</dbReference>
<keyword evidence="6" id="KW-1185">Reference proteome</keyword>
<reference evidence="6" key="1">
    <citation type="journal article" date="2018" name="Genome Announc.">
        <title>Complete genome sequence of a Dickeya fangzhongdai type strain causing bleeding canker of pear tree trunks.</title>
        <authorList>
            <person name="Zhao Y."/>
            <person name="Tian Y."/>
            <person name="Li X."/>
            <person name="Hu B."/>
        </authorList>
    </citation>
    <scope>NUCLEOTIDE SEQUENCE [LARGE SCALE GENOMIC DNA]</scope>
    <source>
        <strain evidence="6">DSM 101947</strain>
    </source>
</reference>
<evidence type="ECO:0000256" key="2">
    <source>
        <dbReference type="PROSITE-ProRule" id="PRU00339"/>
    </source>
</evidence>
<dbReference type="InterPro" id="IPR019734">
    <property type="entry name" value="TPR_rpt"/>
</dbReference>
<comment type="similarity">
    <text evidence="1">Belongs to the CpoB family.</text>
</comment>
<keyword evidence="2" id="KW-0802">TPR repeat</keyword>
<dbReference type="KEGG" id="dfn:CVE23_06940"/>
<proteinExistence type="inferred from homology"/>
<keyword evidence="1" id="KW-0131">Cell cycle</keyword>
<dbReference type="PROSITE" id="PS50005">
    <property type="entry name" value="TPR"/>
    <property type="match status" value="2"/>
</dbReference>
<dbReference type="Pfam" id="PF13432">
    <property type="entry name" value="TPR_16"/>
    <property type="match status" value="1"/>
</dbReference>
<evidence type="ECO:0000256" key="1">
    <source>
        <dbReference type="HAMAP-Rule" id="MF_02066"/>
    </source>
</evidence>
<feature type="chain" id="PRO_5015013115" description="Cell division coordinator CpoB" evidence="1">
    <location>
        <begin position="29"/>
        <end position="274"/>
    </location>
</feature>
<dbReference type="GO" id="GO:0030288">
    <property type="term" value="C:outer membrane-bounded periplasmic space"/>
    <property type="evidence" value="ECO:0007669"/>
    <property type="project" value="UniProtKB-UniRule"/>
</dbReference>
<dbReference type="HAMAP" id="MF_02066">
    <property type="entry name" value="CpoB"/>
    <property type="match status" value="1"/>
</dbReference>
<comment type="function">
    <text evidence="1">Mediates coordination of peptidoglycan synthesis and outer membrane constriction during cell division.</text>
</comment>
<feature type="region of interest" description="Disordered" evidence="3">
    <location>
        <begin position="126"/>
        <end position="148"/>
    </location>
</feature>
<feature type="signal peptide" evidence="1">
    <location>
        <begin position="1"/>
        <end position="28"/>
    </location>
</feature>
<evidence type="ECO:0000313" key="5">
    <source>
        <dbReference type="EMBL" id="ATZ93741.1"/>
    </source>
</evidence>
<dbReference type="Proteomes" id="UP000231901">
    <property type="component" value="Chromosome"/>
</dbReference>
<accession>A0A2K8QJT2</accession>
<comment type="subcellular location">
    <subcellularLocation>
        <location evidence="1">Periplasm</location>
    </subcellularLocation>
</comment>
<dbReference type="InterPro" id="IPR032519">
    <property type="entry name" value="YbgF_tri"/>
</dbReference>
<evidence type="ECO:0000313" key="6">
    <source>
        <dbReference type="Proteomes" id="UP000231901"/>
    </source>
</evidence>
<dbReference type="InterPro" id="IPR034706">
    <property type="entry name" value="CpoB"/>
</dbReference>
<keyword evidence="1" id="KW-0175">Coiled coil</keyword>
<keyword evidence="1" id="KW-0732">Signal</keyword>
<dbReference type="Pfam" id="PF16331">
    <property type="entry name" value="TolA_bind_tri"/>
    <property type="match status" value="1"/>
</dbReference>
<dbReference type="GeneID" id="66564074"/>
<feature type="domain" description="YbgF trimerisation" evidence="4">
    <location>
        <begin position="37"/>
        <end position="110"/>
    </location>
</feature>
<dbReference type="Gene3D" id="1.25.40.10">
    <property type="entry name" value="Tetratricopeptide repeat domain"/>
    <property type="match status" value="1"/>
</dbReference>
<keyword evidence="1" id="KW-0574">Periplasm</keyword>
<feature type="repeat" description="TPR" evidence="2">
    <location>
        <begin position="228"/>
        <end position="261"/>
    </location>
</feature>
<feature type="coiled-coil region" evidence="1">
    <location>
        <begin position="49"/>
        <end position="76"/>
    </location>
</feature>